<feature type="region of interest" description="Disordered" evidence="1">
    <location>
        <begin position="455"/>
        <end position="482"/>
    </location>
</feature>
<dbReference type="EMBL" id="JAYMFH010000003">
    <property type="protein sequence ID" value="MEC4294361.1"/>
    <property type="molecule type" value="Genomic_DNA"/>
</dbReference>
<sequence length="482" mass="53092">MTYDIPHASAVTGLTEAELADFNALLAVWWRKRAKNLVRERYYNAHNRLKDLGIAIPPPLKCIKTVVSWPEKAVDYIADRCILEGFVMEGRDKCPELDEALAENDFISVYAQAVKDCMVSSVAFLAVTAGGAGEPRAMMTAHSARDGAALWNDRLNRIRCALLVVEFDYDRDGRIKGPLTMNLHEPGVVIVLRKARNGRYVVERRMEHAQPWPLVEAIRYKPRLGRPFGRSRISPAVIATTDEAVRERLRSAVSAEFFTAPQKYILGAEDSIFAEKSKWEQYIGQWLAITKDEDGDIPQVGQFSQGSMQPHTEYMRQLAAEFAGETGVPISSLGVIHDNPASADAIFAAKEDAIIDAANFNRDNASALARIGKLALAVTKGVSASDLDDAEKTIMPRFRSPDRPSVASTTSAMIQQASVLPWLAESRVMLEQLGYDEAQIVRLLSDKAKAEARAMIAQQMAGEKPRPEDDDSAGEADDGDAS</sequence>
<evidence type="ECO:0000313" key="3">
    <source>
        <dbReference type="Proteomes" id="UP001343724"/>
    </source>
</evidence>
<accession>A0ABU6IXG1</accession>
<comment type="caution">
    <text evidence="2">The sequence shown here is derived from an EMBL/GenBank/DDBJ whole genome shotgun (WGS) entry which is preliminary data.</text>
</comment>
<evidence type="ECO:0000256" key="1">
    <source>
        <dbReference type="SAM" id="MobiDB-lite"/>
    </source>
</evidence>
<organism evidence="2 3">
    <name type="scientific">Adlercreutzia shanghongiae</name>
    <dbReference type="NCBI Taxonomy" id="3111773"/>
    <lineage>
        <taxon>Bacteria</taxon>
        <taxon>Bacillati</taxon>
        <taxon>Actinomycetota</taxon>
        <taxon>Coriobacteriia</taxon>
        <taxon>Eggerthellales</taxon>
        <taxon>Eggerthellaceae</taxon>
        <taxon>Adlercreutzia</taxon>
    </lineage>
</organism>
<evidence type="ECO:0000313" key="2">
    <source>
        <dbReference type="EMBL" id="MEC4294361.1"/>
    </source>
</evidence>
<gene>
    <name evidence="2" type="ORF">VJ920_03435</name>
</gene>
<dbReference type="Proteomes" id="UP001343724">
    <property type="component" value="Unassembled WGS sequence"/>
</dbReference>
<feature type="compositionally biased region" description="Acidic residues" evidence="1">
    <location>
        <begin position="468"/>
        <end position="482"/>
    </location>
</feature>
<name>A0ABU6IXG1_9ACTN</name>
<dbReference type="Pfam" id="PF05133">
    <property type="entry name" value="SPP1_portal"/>
    <property type="match status" value="1"/>
</dbReference>
<keyword evidence="3" id="KW-1185">Reference proteome</keyword>
<protein>
    <submittedName>
        <fullName evidence="2">Phage portal protein</fullName>
    </submittedName>
</protein>
<proteinExistence type="predicted"/>
<reference evidence="2 3" key="1">
    <citation type="submission" date="2024-01" db="EMBL/GenBank/DDBJ databases">
        <title>novel species in genus Adlercreutzia.</title>
        <authorList>
            <person name="Liu X."/>
        </authorList>
    </citation>
    <scope>NUCLEOTIDE SEQUENCE [LARGE SCALE GENOMIC DNA]</scope>
    <source>
        <strain evidence="2 3">R22</strain>
    </source>
</reference>
<dbReference type="RefSeq" id="WP_326439615.1">
    <property type="nucleotide sequence ID" value="NZ_JAYMFH010000003.1"/>
</dbReference>
<dbReference type="InterPro" id="IPR021145">
    <property type="entry name" value="Portal_protein_SPP1_Gp6-like"/>
</dbReference>